<evidence type="ECO:0000256" key="1">
    <source>
        <dbReference type="SAM" id="MobiDB-lite"/>
    </source>
</evidence>
<evidence type="ECO:0000313" key="2">
    <source>
        <dbReference type="EMBL" id="KAK9818286.1"/>
    </source>
</evidence>
<feature type="compositionally biased region" description="Basic and acidic residues" evidence="1">
    <location>
        <begin position="315"/>
        <end position="334"/>
    </location>
</feature>
<dbReference type="AlphaFoldDB" id="A0AAW1Q8J2"/>
<reference evidence="2 3" key="1">
    <citation type="journal article" date="2024" name="Nat. Commun.">
        <title>Phylogenomics reveals the evolutionary origins of lichenization in chlorophyte algae.</title>
        <authorList>
            <person name="Puginier C."/>
            <person name="Libourel C."/>
            <person name="Otte J."/>
            <person name="Skaloud P."/>
            <person name="Haon M."/>
            <person name="Grisel S."/>
            <person name="Petersen M."/>
            <person name="Berrin J.G."/>
            <person name="Delaux P.M."/>
            <person name="Dal Grande F."/>
            <person name="Keller J."/>
        </authorList>
    </citation>
    <scope>NUCLEOTIDE SEQUENCE [LARGE SCALE GENOMIC DNA]</scope>
    <source>
        <strain evidence="2 3">SAG 2043</strain>
    </source>
</reference>
<dbReference type="PANTHER" id="PTHR13271">
    <property type="entry name" value="UNCHARACTERIZED PUTATIVE METHYLTRANSFERASE"/>
    <property type="match status" value="1"/>
</dbReference>
<evidence type="ECO:0000313" key="3">
    <source>
        <dbReference type="Proteomes" id="UP001489004"/>
    </source>
</evidence>
<comment type="caution">
    <text evidence="2">The sequence shown here is derived from an EMBL/GenBank/DDBJ whole genome shotgun (WGS) entry which is preliminary data.</text>
</comment>
<dbReference type="InterPro" id="IPR046341">
    <property type="entry name" value="SET_dom_sf"/>
</dbReference>
<dbReference type="InterPro" id="IPR050600">
    <property type="entry name" value="SETD3_SETD6_MTase"/>
</dbReference>
<organism evidence="2 3">
    <name type="scientific">[Myrmecia] bisecta</name>
    <dbReference type="NCBI Taxonomy" id="41462"/>
    <lineage>
        <taxon>Eukaryota</taxon>
        <taxon>Viridiplantae</taxon>
        <taxon>Chlorophyta</taxon>
        <taxon>core chlorophytes</taxon>
        <taxon>Trebouxiophyceae</taxon>
        <taxon>Trebouxiales</taxon>
        <taxon>Trebouxiaceae</taxon>
        <taxon>Myrmecia</taxon>
    </lineage>
</organism>
<keyword evidence="3" id="KW-1185">Reference proteome</keyword>
<dbReference type="SUPFAM" id="SSF82199">
    <property type="entry name" value="SET domain"/>
    <property type="match status" value="1"/>
</dbReference>
<dbReference type="Gene3D" id="3.90.1410.10">
    <property type="entry name" value="set domain protein methyltransferase, domain 1"/>
    <property type="match status" value="1"/>
</dbReference>
<evidence type="ECO:0008006" key="4">
    <source>
        <dbReference type="Google" id="ProtNLM"/>
    </source>
</evidence>
<accession>A0AAW1Q8J2</accession>
<sequence>MEQTAEALAAKVVALGPRPKQAVALPPSPIELASKNCVRPLLPAFCLAFDKCGVTRVAVVGNGPITDAQRREINSMYQVVVRFNYQNNRLPGEPVDVWVMRFADAATMHFWGISQMERDEGLEALAATSSVWLLGRLQDTWNATYFMTQPLLRRYPELAARHYTVLDYKQAGKVTELHAWDSSAELSASSGWLGLQYVCDCARPLNASIHMYGFNWHWVHANAHSIKAEQRSIQVAAQRGDLVIHPAACEYGLRSCEGTQDTHRDCKAVSGTANNTSAASPGAPARTAYRCPGEMLGLAKAASVEKAAPTQTASEDTKQHQDSAEHAGLHDPHHPGNQLLAWMREGGCYVHDGVFIGQPEGFPYSGMFTTQELKAGDLIFSLPLNMTVPLGGGSNAELAVYLLEMVHDPDHAFRVFWDIWPRPGGIMSAAEMSGQHLQLIQDPVLISAVQRKNNWTAAFAAAGVDTSAPGFSPETASVRLRAANVIVGLADIQWATALLTSREFTFTSDTSGEQQQYLVPGMDMVNHCDDGMAGWDMLNSNDPSTWRFQFWAQVDIEAWSEICWQYHDMRNDDSALAYGFLTDDRFPPPLYSVDAAGWTPDWLGVGGKLSVWYYGMWDWTCPTAQWPLSHPVDDGAQMLVRMRLLRKLAIADELRDLEGALSDRLNHQFGIELFTKEPVCRSMIKPYRGYLALP</sequence>
<dbReference type="CDD" id="cd10527">
    <property type="entry name" value="SET_LSMT"/>
    <property type="match status" value="1"/>
</dbReference>
<protein>
    <recommendedName>
        <fullName evidence="4">SET domain-containing protein</fullName>
    </recommendedName>
</protein>
<feature type="region of interest" description="Disordered" evidence="1">
    <location>
        <begin position="302"/>
        <end position="336"/>
    </location>
</feature>
<dbReference type="EMBL" id="JALJOR010000004">
    <property type="protein sequence ID" value="KAK9818286.1"/>
    <property type="molecule type" value="Genomic_DNA"/>
</dbReference>
<proteinExistence type="predicted"/>
<gene>
    <name evidence="2" type="ORF">WJX72_010101</name>
</gene>
<dbReference type="Proteomes" id="UP001489004">
    <property type="component" value="Unassembled WGS sequence"/>
</dbReference>
<name>A0AAW1Q8J2_9CHLO</name>
<dbReference type="GO" id="GO:0016279">
    <property type="term" value="F:protein-lysine N-methyltransferase activity"/>
    <property type="evidence" value="ECO:0007669"/>
    <property type="project" value="TreeGrafter"/>
</dbReference>